<gene>
    <name evidence="3" type="primary">HVT097</name>
    <name evidence="2" type="synonym">HVT078</name>
</gene>
<evidence type="ECO:0000313" key="4">
    <source>
        <dbReference type="Proteomes" id="UP000175168"/>
    </source>
</evidence>
<evidence type="ECO:0000313" key="3">
    <source>
        <dbReference type="EMBL" id="AAG45832.1"/>
    </source>
</evidence>
<name>Q9DH33_MEHV1</name>
<organismHost>
    <name type="scientific">Gallus gallus</name>
    <name type="common">Chicken</name>
    <dbReference type="NCBI Taxonomy" id="9031"/>
</organismHost>
<feature type="compositionally biased region" description="Low complexity" evidence="1">
    <location>
        <begin position="154"/>
        <end position="167"/>
    </location>
</feature>
<organism evidence="3 4">
    <name type="scientific">Meleagrid herpesvirus 1</name>
    <name type="common">MeHV-1</name>
    <name type="synonym">Turkey herpesvirus</name>
    <dbReference type="NCBI Taxonomy" id="37108"/>
    <lineage>
        <taxon>Viruses</taxon>
        <taxon>Duplodnaviria</taxon>
        <taxon>Heunggongvirae</taxon>
        <taxon>Peploviricota</taxon>
        <taxon>Herviviricetes</taxon>
        <taxon>Herpesvirales</taxon>
        <taxon>Orthoherpesviridae</taxon>
        <taxon>Alphaherpesvirinae</taxon>
        <taxon>Mardivirus</taxon>
        <taxon>Mardivirus meleagridalpha1</taxon>
    </lineage>
</organism>
<evidence type="ECO:0000256" key="1">
    <source>
        <dbReference type="SAM" id="MobiDB-lite"/>
    </source>
</evidence>
<evidence type="ECO:0000313" key="2">
    <source>
        <dbReference type="EMBL" id="AAG45805.1"/>
    </source>
</evidence>
<protein>
    <submittedName>
        <fullName evidence="2">Uncharacterized protein HVT078</fullName>
    </submittedName>
    <submittedName>
        <fullName evidence="3">Uncharacterized protein HVT097</fullName>
    </submittedName>
</protein>
<dbReference type="Proteomes" id="UP000175168">
    <property type="component" value="Segment"/>
</dbReference>
<dbReference type="EMBL" id="AF291866">
    <property type="protein sequence ID" value="AAG45805.1"/>
    <property type="molecule type" value="Genomic_DNA"/>
</dbReference>
<keyword evidence="4" id="KW-1185">Reference proteome</keyword>
<accession>Q9DH33</accession>
<dbReference type="EMBL" id="AF291866">
    <property type="protein sequence ID" value="AAG45832.1"/>
    <property type="molecule type" value="Genomic_DNA"/>
</dbReference>
<reference evidence="3 4" key="1">
    <citation type="journal article" date="2001" name="J. Virol.">
        <title>The genome of turkey herpesvirus.</title>
        <authorList>
            <person name="Afonso C.L."/>
            <person name="Tulman E.R."/>
            <person name="Lu Z."/>
            <person name="Zsak L."/>
            <person name="Rock D.L."/>
            <person name="Kutish G.F."/>
        </authorList>
    </citation>
    <scope>NUCLEOTIDE SEQUENCE [LARGE SCALE GENOMIC DNA]</scope>
    <source>
        <strain evidence="3">FC126</strain>
    </source>
</reference>
<sequence>MRITHTLDFSGSLGGTILINAAVYQRRGLVAGGQGYQRRARCSSLLADTGDPNEPLMPARAVLTHPPCSRNHSPCSSARYAASAAAKRLGPSSQPFSYSAVASEPPRTMVARHRPQLKPLPEFNSDTTLCSADNAACVPPLANGAQERKKGLSRRSSSAAARRSSAAVGLGGGPSLPQQCWK</sequence>
<proteinExistence type="predicted"/>
<feature type="region of interest" description="Disordered" evidence="1">
    <location>
        <begin position="141"/>
        <end position="182"/>
    </location>
</feature>
<organismHost>
    <name type="scientific">Meleagris gallopavo</name>
    <name type="common">Wild turkey</name>
    <dbReference type="NCBI Taxonomy" id="9103"/>
</organismHost>